<organism evidence="6 7">
    <name type="scientific">Clostridium gasigenes</name>
    <dbReference type="NCBI Taxonomy" id="94869"/>
    <lineage>
        <taxon>Bacteria</taxon>
        <taxon>Bacillati</taxon>
        <taxon>Bacillota</taxon>
        <taxon>Clostridia</taxon>
        <taxon>Eubacteriales</taxon>
        <taxon>Clostridiaceae</taxon>
        <taxon>Clostridium</taxon>
    </lineage>
</organism>
<dbReference type="PANTHER" id="PTHR21716:SF68">
    <property type="entry name" value="TRANSPORT PROTEIN YTVI-RELATED"/>
    <property type="match status" value="1"/>
</dbReference>
<reference evidence="6 7" key="1">
    <citation type="submission" date="2016-10" db="EMBL/GenBank/DDBJ databases">
        <authorList>
            <person name="de Groot N.N."/>
        </authorList>
    </citation>
    <scope>NUCLEOTIDE SEQUENCE [LARGE SCALE GENOMIC DNA]</scope>
    <source>
        <strain evidence="6 7">DSM 12272</strain>
    </source>
</reference>
<accession>A0A1H0NT64</accession>
<evidence type="ECO:0000256" key="4">
    <source>
        <dbReference type="ARBA" id="ARBA00022989"/>
    </source>
</evidence>
<evidence type="ECO:0000256" key="3">
    <source>
        <dbReference type="ARBA" id="ARBA00022692"/>
    </source>
</evidence>
<dbReference type="GO" id="GO:0055085">
    <property type="term" value="P:transmembrane transport"/>
    <property type="evidence" value="ECO:0007669"/>
    <property type="project" value="TreeGrafter"/>
</dbReference>
<evidence type="ECO:0000313" key="6">
    <source>
        <dbReference type="EMBL" id="SDO95675.1"/>
    </source>
</evidence>
<protein>
    <submittedName>
        <fullName evidence="6">Sporulation integral membrane protein YtvI</fullName>
    </submittedName>
</protein>
<dbReference type="InterPro" id="IPR002549">
    <property type="entry name" value="AI-2E-like"/>
</dbReference>
<sequence length="358" mass="39342">MNIEKKKNFIINVLYYSIVISTIFIVIKYGIVWFLPFVIGFMVAFILKPLINLISSKLHINRKPVAAVIVLLFYSTVGVLLVLLVTKVSISVKEIFLKLPSIYETSIEPSLYGSFDKVEALMVRIDPNLIQGVQDITESLSKSLGSIIGTVSSNVISLISTMVTSVPTVFIVIGFSIISSFFIAIDYKEVTGFIVKQFPEKLRITIFDIKDYTVGTLFNLIKAYSIIISITFIELSIGLSILGVHGAIGIAMSIALLDIFPVIGTGGILIPWVIIQLASGNIGFALGLLTLYIIITVIRNIIEPKIVGNQIGIHPLIMLMCIFIGVRVFGFAGLFILPIIIITLKNLNSGGKIHMFKL</sequence>
<dbReference type="STRING" id="94869.SAMN04488529_101940"/>
<evidence type="ECO:0000256" key="5">
    <source>
        <dbReference type="ARBA" id="ARBA00023136"/>
    </source>
</evidence>
<dbReference type="NCBIfam" id="TIGR02872">
    <property type="entry name" value="spore_ytvI"/>
    <property type="match status" value="1"/>
</dbReference>
<dbReference type="Proteomes" id="UP000198597">
    <property type="component" value="Unassembled WGS sequence"/>
</dbReference>
<name>A0A1H0NT64_9CLOT</name>
<comment type="similarity">
    <text evidence="2">Belongs to the autoinducer-2 exporter (AI-2E) (TC 2.A.86) family.</text>
</comment>
<dbReference type="EMBL" id="FNJM01000001">
    <property type="protein sequence ID" value="SDO95675.1"/>
    <property type="molecule type" value="Genomic_DNA"/>
</dbReference>
<keyword evidence="3" id="KW-0812">Transmembrane</keyword>
<dbReference type="InterPro" id="IPR014227">
    <property type="entry name" value="YtvI-like"/>
</dbReference>
<gene>
    <name evidence="6" type="ORF">SAMN04488529_101940</name>
</gene>
<comment type="subcellular location">
    <subcellularLocation>
        <location evidence="1">Membrane</location>
        <topology evidence="1">Multi-pass membrane protein</topology>
    </subcellularLocation>
</comment>
<dbReference type="Pfam" id="PF01594">
    <property type="entry name" value="AI-2E_transport"/>
    <property type="match status" value="1"/>
</dbReference>
<dbReference type="AlphaFoldDB" id="A0A1H0NT64"/>
<dbReference type="PANTHER" id="PTHR21716">
    <property type="entry name" value="TRANSMEMBRANE PROTEIN"/>
    <property type="match status" value="1"/>
</dbReference>
<proteinExistence type="inferred from homology"/>
<evidence type="ECO:0000256" key="2">
    <source>
        <dbReference type="ARBA" id="ARBA00009773"/>
    </source>
</evidence>
<dbReference type="OrthoDB" id="9774361at2"/>
<dbReference type="GeneID" id="65311086"/>
<evidence type="ECO:0000313" key="7">
    <source>
        <dbReference type="Proteomes" id="UP000198597"/>
    </source>
</evidence>
<evidence type="ECO:0000256" key="1">
    <source>
        <dbReference type="ARBA" id="ARBA00004141"/>
    </source>
</evidence>
<keyword evidence="4" id="KW-1133">Transmembrane helix</keyword>
<keyword evidence="7" id="KW-1185">Reference proteome</keyword>
<dbReference type="RefSeq" id="WP_089966300.1">
    <property type="nucleotide sequence ID" value="NZ_CP071376.1"/>
</dbReference>
<keyword evidence="5" id="KW-0472">Membrane</keyword>
<dbReference type="GO" id="GO:0016020">
    <property type="term" value="C:membrane"/>
    <property type="evidence" value="ECO:0007669"/>
    <property type="project" value="UniProtKB-SubCell"/>
</dbReference>